<feature type="domain" description="FAD dependent oxidoreductase" evidence="2">
    <location>
        <begin position="7"/>
        <end position="352"/>
    </location>
</feature>
<dbReference type="PANTHER" id="PTHR13847">
    <property type="entry name" value="SARCOSINE DEHYDROGENASE-RELATED"/>
    <property type="match status" value="1"/>
</dbReference>
<dbReference type="InParanoid" id="A0A2G4YP10"/>
<dbReference type="SUPFAM" id="SSF51905">
    <property type="entry name" value="FAD/NAD(P)-binding domain"/>
    <property type="match status" value="1"/>
</dbReference>
<evidence type="ECO:0000259" key="2">
    <source>
        <dbReference type="Pfam" id="PF01266"/>
    </source>
</evidence>
<dbReference type="Proteomes" id="UP000229730">
    <property type="component" value="Unassembled WGS sequence"/>
</dbReference>
<dbReference type="PANTHER" id="PTHR13847:SF287">
    <property type="entry name" value="FAD-DEPENDENT OXIDOREDUCTASE DOMAIN-CONTAINING PROTEIN 1"/>
    <property type="match status" value="1"/>
</dbReference>
<dbReference type="GO" id="GO:0005737">
    <property type="term" value="C:cytoplasm"/>
    <property type="evidence" value="ECO:0007669"/>
    <property type="project" value="TreeGrafter"/>
</dbReference>
<dbReference type="InterPro" id="IPR006076">
    <property type="entry name" value="FAD-dep_OxRdtase"/>
</dbReference>
<dbReference type="Gene3D" id="3.50.50.60">
    <property type="entry name" value="FAD/NAD(P)-binding domain"/>
    <property type="match status" value="1"/>
</dbReference>
<dbReference type="AlphaFoldDB" id="A0A2G4YP10"/>
<dbReference type="RefSeq" id="WP_099473855.1">
    <property type="nucleotide sequence ID" value="NZ_CP041025.1"/>
</dbReference>
<protein>
    <submittedName>
        <fullName evidence="3">FAD-dependent oxidoreductase</fullName>
    </submittedName>
</protein>
<comment type="caution">
    <text evidence="3">The sequence shown here is derived from an EMBL/GenBank/DDBJ whole genome shotgun (WGS) entry which is preliminary data.</text>
</comment>
<dbReference type="FunCoup" id="A0A2G4YP10">
    <property type="interactions" value="464"/>
</dbReference>
<gene>
    <name evidence="3" type="ORF">CRD36_12710</name>
</gene>
<dbReference type="Gene3D" id="3.30.9.10">
    <property type="entry name" value="D-Amino Acid Oxidase, subunit A, domain 2"/>
    <property type="match status" value="1"/>
</dbReference>
<sequence>MTSTSADFIIIGGGIAGASAGYELSKVGRVILLEKENRPGYHTTGRSAAIFTKSYRDGDPLINALVVASEAFFKTPPAGFTDHPLISPRAMIHIASKDKTAALDGLHEKLKRINVASRFLSRNEARALLPILAENYQEKVLFEEEIYDMDVSALHEGFLQGIKAAGQDIISTAEVTGLHSSGGLWTVTTPQGVYRAPVVINAAGAWVDEVAALADIAPIDIHPLRRTMIMVSAPDNMDPRDWPFVMEATQGFYFRPDSGKLIATPADEHLSPPCDAQPEEIDIAYAAHYLQETTTLEVRKIDTSWAGLRNHVADGYPVVGFDPAAPGFFWLAGQGGFGIKTAPALGRITAALVQGKGLPDDVSRLGLTEAQISVRRLKR</sequence>
<dbReference type="Pfam" id="PF01266">
    <property type="entry name" value="DAO"/>
    <property type="match status" value="1"/>
</dbReference>
<evidence type="ECO:0000256" key="1">
    <source>
        <dbReference type="ARBA" id="ARBA00023002"/>
    </source>
</evidence>
<organism evidence="3 4">
    <name type="scientific">Paremcibacter congregatus</name>
    <dbReference type="NCBI Taxonomy" id="2043170"/>
    <lineage>
        <taxon>Bacteria</taxon>
        <taxon>Pseudomonadati</taxon>
        <taxon>Pseudomonadota</taxon>
        <taxon>Alphaproteobacteria</taxon>
        <taxon>Emcibacterales</taxon>
        <taxon>Emcibacteraceae</taxon>
        <taxon>Paremcibacter</taxon>
    </lineage>
</organism>
<dbReference type="InterPro" id="IPR036188">
    <property type="entry name" value="FAD/NAD-bd_sf"/>
</dbReference>
<accession>A0A2G4YP10</accession>
<evidence type="ECO:0000313" key="3">
    <source>
        <dbReference type="EMBL" id="PHZ84059.1"/>
    </source>
</evidence>
<dbReference type="EMBL" id="PDEM01000025">
    <property type="protein sequence ID" value="PHZ84059.1"/>
    <property type="molecule type" value="Genomic_DNA"/>
</dbReference>
<dbReference type="OrthoDB" id="7421214at2"/>
<keyword evidence="4" id="KW-1185">Reference proteome</keyword>
<dbReference type="GO" id="GO:0016491">
    <property type="term" value="F:oxidoreductase activity"/>
    <property type="evidence" value="ECO:0007669"/>
    <property type="project" value="UniProtKB-KW"/>
</dbReference>
<proteinExistence type="predicted"/>
<reference evidence="3 4" key="1">
    <citation type="submission" date="2017-10" db="EMBL/GenBank/DDBJ databases">
        <title>Frigbacter circumglobatus gen. nov. sp. nov., isolated from sediment cultured in situ.</title>
        <authorList>
            <person name="Zhao Z."/>
        </authorList>
    </citation>
    <scope>NUCLEOTIDE SEQUENCE [LARGE SCALE GENOMIC DNA]</scope>
    <source>
        <strain evidence="3 4">ZYL</strain>
    </source>
</reference>
<evidence type="ECO:0000313" key="4">
    <source>
        <dbReference type="Proteomes" id="UP000229730"/>
    </source>
</evidence>
<name>A0A2G4YP10_9PROT</name>
<keyword evidence="1" id="KW-0560">Oxidoreductase</keyword>